<dbReference type="EMBL" id="CAWUPB010000030">
    <property type="protein sequence ID" value="CAK7322920.1"/>
    <property type="molecule type" value="Genomic_DNA"/>
</dbReference>
<comment type="caution">
    <text evidence="1">The sequence shown here is derived from an EMBL/GenBank/DDBJ whole genome shotgun (WGS) entry which is preliminary data.</text>
</comment>
<organism evidence="1 2">
    <name type="scientific">Dovyalis caffra</name>
    <dbReference type="NCBI Taxonomy" id="77055"/>
    <lineage>
        <taxon>Eukaryota</taxon>
        <taxon>Viridiplantae</taxon>
        <taxon>Streptophyta</taxon>
        <taxon>Embryophyta</taxon>
        <taxon>Tracheophyta</taxon>
        <taxon>Spermatophyta</taxon>
        <taxon>Magnoliopsida</taxon>
        <taxon>eudicotyledons</taxon>
        <taxon>Gunneridae</taxon>
        <taxon>Pentapetalae</taxon>
        <taxon>rosids</taxon>
        <taxon>fabids</taxon>
        <taxon>Malpighiales</taxon>
        <taxon>Salicaceae</taxon>
        <taxon>Flacourtieae</taxon>
        <taxon>Dovyalis</taxon>
    </lineage>
</organism>
<proteinExistence type="predicted"/>
<dbReference type="AlphaFoldDB" id="A0AAV1QQ78"/>
<keyword evidence="2" id="KW-1185">Reference proteome</keyword>
<evidence type="ECO:0000313" key="1">
    <source>
        <dbReference type="EMBL" id="CAK7322920.1"/>
    </source>
</evidence>
<evidence type="ECO:0000313" key="2">
    <source>
        <dbReference type="Proteomes" id="UP001314170"/>
    </source>
</evidence>
<reference evidence="1 2" key="1">
    <citation type="submission" date="2024-01" db="EMBL/GenBank/DDBJ databases">
        <authorList>
            <person name="Waweru B."/>
        </authorList>
    </citation>
    <scope>NUCLEOTIDE SEQUENCE [LARGE SCALE GENOMIC DNA]</scope>
</reference>
<dbReference type="Proteomes" id="UP001314170">
    <property type="component" value="Unassembled WGS sequence"/>
</dbReference>
<gene>
    <name evidence="1" type="ORF">DCAF_LOCUS534</name>
</gene>
<accession>A0AAV1QQ78</accession>
<protein>
    <submittedName>
        <fullName evidence="1">Uncharacterized protein</fullName>
    </submittedName>
</protein>
<sequence length="77" mass="8613">MIGEWIRKQCKEALSLDVVLPRSDGHSIRINYSTPSDPGSGITRSNITLVIDILPFDLAASHNIHHLIKQHRMLATI</sequence>
<name>A0AAV1QQ78_9ROSI</name>